<proteinExistence type="predicted"/>
<accession>A0A2N3PIF5</accession>
<name>A0A2N3PIF5_9HELI</name>
<dbReference type="PANTHER" id="PTHR42146">
    <property type="entry name" value="3',5'-CYCLIC-NUCLEOTIDE PHOSPHODIESTERASE"/>
    <property type="match status" value="1"/>
</dbReference>
<dbReference type="STRING" id="556267.HWAG_00471"/>
<dbReference type="InterPro" id="IPR038763">
    <property type="entry name" value="DHH_sf"/>
</dbReference>
<comment type="caution">
    <text evidence="1">The sequence shown here is derived from an EMBL/GenBank/DDBJ whole genome shotgun (WGS) entry which is preliminary data.</text>
</comment>
<dbReference type="PANTHER" id="PTHR42146:SF1">
    <property type="entry name" value="OLIGORIBONUCLEASE NRNB"/>
    <property type="match status" value="1"/>
</dbReference>
<dbReference type="AlphaFoldDB" id="A0A2N3PIF5"/>
<dbReference type="GeneID" id="97289207"/>
<dbReference type="SUPFAM" id="SSF64182">
    <property type="entry name" value="DHH phosphoesterases"/>
    <property type="match status" value="1"/>
</dbReference>
<organism evidence="1 2">
    <name type="scientific">Helicobacter winghamensis</name>
    <dbReference type="NCBI Taxonomy" id="157268"/>
    <lineage>
        <taxon>Bacteria</taxon>
        <taxon>Pseudomonadati</taxon>
        <taxon>Campylobacterota</taxon>
        <taxon>Epsilonproteobacteria</taxon>
        <taxon>Campylobacterales</taxon>
        <taxon>Helicobacteraceae</taxon>
        <taxon>Helicobacter</taxon>
    </lineage>
</organism>
<dbReference type="InterPro" id="IPR052968">
    <property type="entry name" value="Nucleotide_metab_enz"/>
</dbReference>
<protein>
    <submittedName>
        <fullName evidence="1">Phosphoesterase</fullName>
    </submittedName>
</protein>
<reference evidence="1 2" key="1">
    <citation type="submission" date="2016-07" db="EMBL/GenBank/DDBJ databases">
        <title>Detection of Helicobacter winghamensis from caecal content of red fox (Vulpes vulpes).</title>
        <authorList>
            <person name="Zanoni R.G."/>
            <person name="Florio D."/>
            <person name="Caffara M."/>
            <person name="Renzi M."/>
            <person name="Parisi A."/>
            <person name="Pasquali F."/>
            <person name="Manfreda G."/>
        </authorList>
    </citation>
    <scope>NUCLEOTIDE SEQUENCE [LARGE SCALE GENOMIC DNA]</scope>
    <source>
        <strain evidence="1 2">295_13</strain>
    </source>
</reference>
<sequence length="354" mass="40186">MEVYHLSHIDLDGYGCQMVSREFYRQAFKECNLHFYNANYGKEVAARLEQIYKSIKAQSIGSKAHILVSDLNLTLEECERLTQVVLELNLSGFSVTFELLDHHKSGQECAQKYAWYVLDTKRCATKIVYDTLLMRYGLSDSTRAWLESMVAMINSIDLWLENGFAFEFGKVAMRLIVEAKELNRFMFDDEDRTYKLALLSESARFLSQDNGHILLDNAILEMKKCFLKGSLLSDTLDNLASRYQCELLAQKAESCSVYWGGYWGFLSYSIGNISVLANLFLKNNPQFDFFIDVSARGNVSLRANNACDVSLLAKKCFNGGGHPNASGGKIEGFKESFVYADIKECVQNILETLE</sequence>
<dbReference type="Proteomes" id="UP000233350">
    <property type="component" value="Unassembled WGS sequence"/>
</dbReference>
<gene>
    <name evidence="1" type="ORF">BCM31_03680</name>
</gene>
<evidence type="ECO:0000313" key="2">
    <source>
        <dbReference type="Proteomes" id="UP000233350"/>
    </source>
</evidence>
<dbReference type="Gene3D" id="3.10.310.30">
    <property type="match status" value="1"/>
</dbReference>
<dbReference type="OrthoDB" id="5800592at2"/>
<keyword evidence="2" id="KW-1185">Reference proteome</keyword>
<dbReference type="EMBL" id="MBPK01000042">
    <property type="protein sequence ID" value="PKT80575.1"/>
    <property type="molecule type" value="Genomic_DNA"/>
</dbReference>
<evidence type="ECO:0000313" key="1">
    <source>
        <dbReference type="EMBL" id="PKT80575.1"/>
    </source>
</evidence>
<dbReference type="RefSeq" id="WP_006802163.1">
    <property type="nucleotide sequence ID" value="NZ_CABKOI010000021.1"/>
</dbReference>